<feature type="region of interest" description="Disordered" evidence="2">
    <location>
        <begin position="502"/>
        <end position="528"/>
    </location>
</feature>
<evidence type="ECO:0000256" key="2">
    <source>
        <dbReference type="SAM" id="MobiDB-lite"/>
    </source>
</evidence>
<evidence type="ECO:0000256" key="1">
    <source>
        <dbReference type="SAM" id="Coils"/>
    </source>
</evidence>
<dbReference type="AlphaFoldDB" id="A0AAN9Z078"/>
<sequence>MRANGETSAWAGPMNISAMTAKGPILMQGSSDAAPFPRGEFDELKKNFRAVQEENFKLQAVITDVTEVNKRWQKYNNDRQLYVQRLLSTIQDQQEQMNKIVEDRVIHSKEVCDKVGDATAPSLEALLQERAQLREEVARLTRQLESARREHREHVEVLEFQLKAHRDDWEAERSEKQQALHDKDAAERRVRELQRDLRALKQKFREEKLQNCTHCKCCEAHVSEIDQCNIFLPGSQVNMCRKNHAKTYRSTVHVPCTSSPLLPRGTTIFFSDDLVVDGDKKEGAKLTELSDEVSKLSEDVEEKLCVKYPENSEELPPQINEDSKSVMPSSELKFDGNNNSPKTALPEVFPACRDSANSFNIVEKDLVKDSWEVQERKSSTAELNLEHDSSVVIPVVNVTPSTSTSSIDLVPSENVAEEDGLAAGGVTIGFDSSGLASVMGFSHVPIAKSSSLPEKRELRKEGVNPLISRWSFDSYYTALPIARPPPSHNFGTSMDSLIQEGRFQQQPAPSSALKDALPPTSQKPRAQKVKYSEEGVATQTEDDVICPGCGQIFPPKMHLKFLDHFEVCQNSGDQKVKN</sequence>
<evidence type="ECO:0000313" key="4">
    <source>
        <dbReference type="Proteomes" id="UP001378592"/>
    </source>
</evidence>
<keyword evidence="4" id="KW-1185">Reference proteome</keyword>
<keyword evidence="1" id="KW-0175">Coiled coil</keyword>
<feature type="region of interest" description="Disordered" evidence="2">
    <location>
        <begin position="313"/>
        <end position="339"/>
    </location>
</feature>
<dbReference type="Proteomes" id="UP001378592">
    <property type="component" value="Unassembled WGS sequence"/>
</dbReference>
<proteinExistence type="predicted"/>
<accession>A0AAN9Z078</accession>
<comment type="caution">
    <text evidence="3">The sequence shown here is derived from an EMBL/GenBank/DDBJ whole genome shotgun (WGS) entry which is preliminary data.</text>
</comment>
<dbReference type="EMBL" id="JAZDUA010000638">
    <property type="protein sequence ID" value="KAK7790357.1"/>
    <property type="molecule type" value="Genomic_DNA"/>
</dbReference>
<protein>
    <submittedName>
        <fullName evidence="3">Uncharacterized protein</fullName>
    </submittedName>
</protein>
<gene>
    <name evidence="3" type="ORF">R5R35_003854</name>
</gene>
<name>A0AAN9Z078_9ORTH</name>
<organism evidence="3 4">
    <name type="scientific">Gryllus longicercus</name>
    <dbReference type="NCBI Taxonomy" id="2509291"/>
    <lineage>
        <taxon>Eukaryota</taxon>
        <taxon>Metazoa</taxon>
        <taxon>Ecdysozoa</taxon>
        <taxon>Arthropoda</taxon>
        <taxon>Hexapoda</taxon>
        <taxon>Insecta</taxon>
        <taxon>Pterygota</taxon>
        <taxon>Neoptera</taxon>
        <taxon>Polyneoptera</taxon>
        <taxon>Orthoptera</taxon>
        <taxon>Ensifera</taxon>
        <taxon>Gryllidea</taxon>
        <taxon>Grylloidea</taxon>
        <taxon>Gryllidae</taxon>
        <taxon>Gryllinae</taxon>
        <taxon>Gryllus</taxon>
    </lineage>
</organism>
<evidence type="ECO:0000313" key="3">
    <source>
        <dbReference type="EMBL" id="KAK7790357.1"/>
    </source>
</evidence>
<dbReference type="Gene3D" id="1.20.5.990">
    <property type="entry name" value="Nemo cc2-lz domain - 1d5 darpin complex"/>
    <property type="match status" value="1"/>
</dbReference>
<reference evidence="3 4" key="1">
    <citation type="submission" date="2024-03" db="EMBL/GenBank/DDBJ databases">
        <title>The genome assembly and annotation of the cricket Gryllus longicercus Weissman &amp; Gray.</title>
        <authorList>
            <person name="Szrajer S."/>
            <person name="Gray D."/>
            <person name="Ylla G."/>
        </authorList>
    </citation>
    <scope>NUCLEOTIDE SEQUENCE [LARGE SCALE GENOMIC DNA]</scope>
    <source>
        <strain evidence="3">DAG 2021-001</strain>
        <tissue evidence="3">Whole body minus gut</tissue>
    </source>
</reference>
<feature type="coiled-coil region" evidence="1">
    <location>
        <begin position="83"/>
        <end position="210"/>
    </location>
</feature>